<comment type="caution">
    <text evidence="1">The sequence shown here is derived from an EMBL/GenBank/DDBJ whole genome shotgun (WGS) entry which is preliminary data.</text>
</comment>
<dbReference type="RefSeq" id="WP_130447728.1">
    <property type="nucleotide sequence ID" value="NZ_SHKR01000015.1"/>
</dbReference>
<dbReference type="OrthoDB" id="3828818at2"/>
<sequence>MMAAHECRGSSYQVAVQGELKPPVLVFCAGPLAHHKTSGVFRLQVHDEQGIADLVAMLQTAGLMILSIRQLTPHPVAASASLPS</sequence>
<evidence type="ECO:0000313" key="1">
    <source>
        <dbReference type="EMBL" id="RZU11265.1"/>
    </source>
</evidence>
<accession>A0A4Q7WP49</accession>
<dbReference type="EMBL" id="SHKR01000015">
    <property type="protein sequence ID" value="RZU11265.1"/>
    <property type="molecule type" value="Genomic_DNA"/>
</dbReference>
<keyword evidence="2" id="KW-1185">Reference proteome</keyword>
<name>A0A4Q7WP49_9ACTN</name>
<dbReference type="Proteomes" id="UP000292027">
    <property type="component" value="Unassembled WGS sequence"/>
</dbReference>
<organism evidence="1 2">
    <name type="scientific">Kribbella rubisoli</name>
    <dbReference type="NCBI Taxonomy" id="3075929"/>
    <lineage>
        <taxon>Bacteria</taxon>
        <taxon>Bacillati</taxon>
        <taxon>Actinomycetota</taxon>
        <taxon>Actinomycetes</taxon>
        <taxon>Propionibacteriales</taxon>
        <taxon>Kribbellaceae</taxon>
        <taxon>Kribbella</taxon>
    </lineage>
</organism>
<evidence type="ECO:0000313" key="2">
    <source>
        <dbReference type="Proteomes" id="UP000292027"/>
    </source>
</evidence>
<proteinExistence type="predicted"/>
<gene>
    <name evidence="1" type="ORF">EV645_6425</name>
</gene>
<protein>
    <submittedName>
        <fullName evidence="1">Uncharacterized protein</fullName>
    </submittedName>
</protein>
<reference evidence="1 2" key="1">
    <citation type="journal article" date="2015" name="Stand. Genomic Sci.">
        <title>Genomic Encyclopedia of Bacterial and Archaeal Type Strains, Phase III: the genomes of soil and plant-associated and newly described type strains.</title>
        <authorList>
            <person name="Whitman W.B."/>
            <person name="Woyke T."/>
            <person name="Klenk H.P."/>
            <person name="Zhou Y."/>
            <person name="Lilburn T.G."/>
            <person name="Beck B.J."/>
            <person name="De Vos P."/>
            <person name="Vandamme P."/>
            <person name="Eisen J.A."/>
            <person name="Garrity G."/>
            <person name="Hugenholtz P."/>
            <person name="Kyrpides N.C."/>
        </authorList>
    </citation>
    <scope>NUCLEOTIDE SEQUENCE [LARGE SCALE GENOMIC DNA]</scope>
    <source>
        <strain evidence="1 2">VKM Ac-2540</strain>
    </source>
</reference>
<dbReference type="AlphaFoldDB" id="A0A4Q7WP49"/>